<evidence type="ECO:0000313" key="9">
    <source>
        <dbReference type="Proteomes" id="UP001165065"/>
    </source>
</evidence>
<keyword evidence="3 4" id="KW-0274">FAD</keyword>
<dbReference type="InterPro" id="IPR009075">
    <property type="entry name" value="AcylCo_DH/oxidase_C"/>
</dbReference>
<comment type="similarity">
    <text evidence="1 4">Belongs to the acyl-CoA dehydrogenase family.</text>
</comment>
<comment type="caution">
    <text evidence="8">The sequence shown here is derived from an EMBL/GenBank/DDBJ whole genome shotgun (WGS) entry which is preliminary data.</text>
</comment>
<dbReference type="InterPro" id="IPR052166">
    <property type="entry name" value="Diverse_Acyl-CoA_DH"/>
</dbReference>
<protein>
    <recommendedName>
        <fullName evidence="10">Acyl-CoA dehydrogenase</fullName>
    </recommendedName>
</protein>
<keyword evidence="9" id="KW-1185">Reference proteome</keyword>
<dbReference type="InterPro" id="IPR006091">
    <property type="entry name" value="Acyl-CoA_Oxase/DH_mid-dom"/>
</dbReference>
<proteinExistence type="inferred from homology"/>
<evidence type="ECO:0000256" key="1">
    <source>
        <dbReference type="ARBA" id="ARBA00009347"/>
    </source>
</evidence>
<reference evidence="9" key="1">
    <citation type="journal article" date="2023" name="Commun. Biol.">
        <title>Genome analysis of Parmales, the sister group of diatoms, reveals the evolutionary specialization of diatoms from phago-mixotrophs to photoautotrophs.</title>
        <authorList>
            <person name="Ban H."/>
            <person name="Sato S."/>
            <person name="Yoshikawa S."/>
            <person name="Yamada K."/>
            <person name="Nakamura Y."/>
            <person name="Ichinomiya M."/>
            <person name="Sato N."/>
            <person name="Blanc-Mathieu R."/>
            <person name="Endo H."/>
            <person name="Kuwata A."/>
            <person name="Ogata H."/>
        </authorList>
    </citation>
    <scope>NUCLEOTIDE SEQUENCE [LARGE SCALE GENOMIC DNA]</scope>
</reference>
<dbReference type="PANTHER" id="PTHR42803">
    <property type="entry name" value="ACYL-COA DEHYDROGENASE"/>
    <property type="match status" value="1"/>
</dbReference>
<dbReference type="InterPro" id="IPR036250">
    <property type="entry name" value="AcylCo_DH-like_C"/>
</dbReference>
<feature type="domain" description="Acyl-CoA oxidase/dehydrogenase middle" evidence="6">
    <location>
        <begin position="179"/>
        <end position="279"/>
    </location>
</feature>
<dbReference type="OrthoDB" id="10251155at2759"/>
<dbReference type="PANTHER" id="PTHR42803:SF3">
    <property type="entry name" value="ACYL-COA DEHYDROGENASE-RELATED"/>
    <property type="match status" value="1"/>
</dbReference>
<dbReference type="InterPro" id="IPR009100">
    <property type="entry name" value="AcylCoA_DH/oxidase_NM_dom_sf"/>
</dbReference>
<dbReference type="Pfam" id="PF00441">
    <property type="entry name" value="Acyl-CoA_dh_1"/>
    <property type="match status" value="1"/>
</dbReference>
<dbReference type="SUPFAM" id="SSF47203">
    <property type="entry name" value="Acyl-CoA dehydrogenase C-terminal domain-like"/>
    <property type="match status" value="1"/>
</dbReference>
<feature type="domain" description="Acetyl-CoA dehydrogenase-like C-terminal" evidence="7">
    <location>
        <begin position="471"/>
        <end position="594"/>
    </location>
</feature>
<sequence>MLRLLHNASQPALKSTQRRFLTSRFYDRPTLDFLLFDNPAIITPPTDATTQQVLDSASSFVDRYHHLDPLFDKFEPQFDPAFMNDRSSPTVSPVKMHEQVKEVLDAYSEGGFTAMHEMDLPFPSLTAVSAITGSAFTSGVLGHWVLTQCAANLLKAFGSPDLVAKYHEPLTDGRWTGTMALSETQAGSSLVDISTKATPTDTPGTYRIKGNKMWTSGADHDMTENIIHMLLAKTPDNKISLFLVPKSIVNDDGSLGERNDYTINGVNHKMGCRGISNCYWSLGDNSDGATGYLIGEEGKGLQAMFLMMNEMRIHVGLSAALCGKRGHLESLNYALERKQGRSPTTKEKETIVNYADVKRMLLTQKVHSEGALALCLLASSLADSSKTSEEDKHVLDFLIPIVKSWPSEFCLEANKWAIQVLGGYGYTSDFPLSQIYRDNRLNMIHEGTHGIQSLDLLGRKIAGPGFPLLIERMAGCVERAAKTGDDEIVPMASHVKSAVERLVEVTKKLGGVGKSGDVQLMLANSHDYLNMAGTTVIGWLWLEMAIAAKAKSSDPSESFLHGKVNACQYFMIHELSKTKHQARLLESLDDTVIKTKVEEL</sequence>
<evidence type="ECO:0000313" key="8">
    <source>
        <dbReference type="EMBL" id="GMI45135.1"/>
    </source>
</evidence>
<name>A0A9W7GJQ9_9STRA</name>
<dbReference type="Gene3D" id="1.20.140.10">
    <property type="entry name" value="Butyryl-CoA Dehydrogenase, subunit A, domain 3"/>
    <property type="match status" value="1"/>
</dbReference>
<evidence type="ECO:0000259" key="5">
    <source>
        <dbReference type="Pfam" id="PF00441"/>
    </source>
</evidence>
<gene>
    <name evidence="8" type="ORF">TrCOL_g589</name>
</gene>
<accession>A0A9W7GJQ9</accession>
<evidence type="ECO:0000256" key="2">
    <source>
        <dbReference type="ARBA" id="ARBA00022630"/>
    </source>
</evidence>
<evidence type="ECO:0000256" key="4">
    <source>
        <dbReference type="RuleBase" id="RU362125"/>
    </source>
</evidence>
<keyword evidence="2 4" id="KW-0285">Flavoprotein</keyword>
<dbReference type="AlphaFoldDB" id="A0A9W7GJQ9"/>
<dbReference type="GO" id="GO:0016627">
    <property type="term" value="F:oxidoreductase activity, acting on the CH-CH group of donors"/>
    <property type="evidence" value="ECO:0007669"/>
    <property type="project" value="InterPro"/>
</dbReference>
<dbReference type="Pfam" id="PF02770">
    <property type="entry name" value="Acyl-CoA_dh_M"/>
    <property type="match status" value="1"/>
</dbReference>
<organism evidence="8 9">
    <name type="scientific">Triparma columacea</name>
    <dbReference type="NCBI Taxonomy" id="722753"/>
    <lineage>
        <taxon>Eukaryota</taxon>
        <taxon>Sar</taxon>
        <taxon>Stramenopiles</taxon>
        <taxon>Ochrophyta</taxon>
        <taxon>Bolidophyceae</taxon>
        <taxon>Parmales</taxon>
        <taxon>Triparmaceae</taxon>
        <taxon>Triparma</taxon>
    </lineage>
</organism>
<dbReference type="InterPro" id="IPR025878">
    <property type="entry name" value="Acyl-CoA_dh-like_C_dom"/>
</dbReference>
<dbReference type="EMBL" id="BRYA01001535">
    <property type="protein sequence ID" value="GMI45135.1"/>
    <property type="molecule type" value="Genomic_DNA"/>
</dbReference>
<evidence type="ECO:0000259" key="6">
    <source>
        <dbReference type="Pfam" id="PF02770"/>
    </source>
</evidence>
<keyword evidence="4" id="KW-0560">Oxidoreductase</keyword>
<comment type="cofactor">
    <cofactor evidence="4">
        <name>FAD</name>
        <dbReference type="ChEBI" id="CHEBI:57692"/>
    </cofactor>
</comment>
<feature type="domain" description="Acyl-CoA dehydrogenase/oxidase C-terminal" evidence="5">
    <location>
        <begin position="298"/>
        <end position="454"/>
    </location>
</feature>
<dbReference type="Proteomes" id="UP001165065">
    <property type="component" value="Unassembled WGS sequence"/>
</dbReference>
<evidence type="ECO:0000256" key="3">
    <source>
        <dbReference type="ARBA" id="ARBA00022827"/>
    </source>
</evidence>
<dbReference type="Pfam" id="PF12806">
    <property type="entry name" value="Acyl-CoA_dh_C"/>
    <property type="match status" value="1"/>
</dbReference>
<evidence type="ECO:0000259" key="7">
    <source>
        <dbReference type="Pfam" id="PF12806"/>
    </source>
</evidence>
<dbReference type="SUPFAM" id="SSF56645">
    <property type="entry name" value="Acyl-CoA dehydrogenase NM domain-like"/>
    <property type="match status" value="1"/>
</dbReference>
<dbReference type="Gene3D" id="2.40.110.20">
    <property type="match status" value="1"/>
</dbReference>
<evidence type="ECO:0008006" key="10">
    <source>
        <dbReference type="Google" id="ProtNLM"/>
    </source>
</evidence>